<feature type="transmembrane region" description="Helical" evidence="1">
    <location>
        <begin position="32"/>
        <end position="50"/>
    </location>
</feature>
<keyword evidence="1" id="KW-0472">Membrane</keyword>
<keyword evidence="1" id="KW-0812">Transmembrane</keyword>
<dbReference type="EMBL" id="JBAHYK010002291">
    <property type="protein sequence ID" value="KAL0565375.1"/>
    <property type="molecule type" value="Genomic_DNA"/>
</dbReference>
<evidence type="ECO:0000256" key="1">
    <source>
        <dbReference type="SAM" id="Phobius"/>
    </source>
</evidence>
<protein>
    <submittedName>
        <fullName evidence="2">Uncharacterized protein</fullName>
    </submittedName>
</protein>
<proteinExistence type="predicted"/>
<gene>
    <name evidence="2" type="ORF">V5O48_016648</name>
</gene>
<accession>A0ABR3ERA0</accession>
<evidence type="ECO:0000313" key="3">
    <source>
        <dbReference type="Proteomes" id="UP001465976"/>
    </source>
</evidence>
<comment type="caution">
    <text evidence="2">The sequence shown here is derived from an EMBL/GenBank/DDBJ whole genome shotgun (WGS) entry which is preliminary data.</text>
</comment>
<organism evidence="2 3">
    <name type="scientific">Marasmius crinis-equi</name>
    <dbReference type="NCBI Taxonomy" id="585013"/>
    <lineage>
        <taxon>Eukaryota</taxon>
        <taxon>Fungi</taxon>
        <taxon>Dikarya</taxon>
        <taxon>Basidiomycota</taxon>
        <taxon>Agaricomycotina</taxon>
        <taxon>Agaricomycetes</taxon>
        <taxon>Agaricomycetidae</taxon>
        <taxon>Agaricales</taxon>
        <taxon>Marasmiineae</taxon>
        <taxon>Marasmiaceae</taxon>
        <taxon>Marasmius</taxon>
    </lineage>
</organism>
<name>A0ABR3ERA0_9AGAR</name>
<sequence length="222" mass="25834">MSSPFPSVDMQTPNIQRDIVHEAQSFDSFPSSYVWAWLGLAVLVLLYKYCRTFLLPCLTLSELENALKLLRLAYRNTTQNCSVGHGELVDAEVVDCCEWSVIADNYLNLNIAASKIHEKHLQESIWWKYVGINPELMPEIARWYEDSEVLKRKILKAQVKDKQNRFEAERYRRQSARRTSAYSFNTPAYESPFRYHRDNAAYSSIEGELRPAILHELARLIL</sequence>
<reference evidence="2 3" key="1">
    <citation type="submission" date="2024-02" db="EMBL/GenBank/DDBJ databases">
        <title>A draft genome for the cacao thread blight pathogen Marasmius crinis-equi.</title>
        <authorList>
            <person name="Cohen S.P."/>
            <person name="Baruah I.K."/>
            <person name="Amoako-Attah I."/>
            <person name="Bukari Y."/>
            <person name="Meinhardt L.W."/>
            <person name="Bailey B.A."/>
        </authorList>
    </citation>
    <scope>NUCLEOTIDE SEQUENCE [LARGE SCALE GENOMIC DNA]</scope>
    <source>
        <strain evidence="2 3">GH-76</strain>
    </source>
</reference>
<evidence type="ECO:0000313" key="2">
    <source>
        <dbReference type="EMBL" id="KAL0565375.1"/>
    </source>
</evidence>
<keyword evidence="1" id="KW-1133">Transmembrane helix</keyword>
<keyword evidence="3" id="KW-1185">Reference proteome</keyword>
<dbReference type="Proteomes" id="UP001465976">
    <property type="component" value="Unassembled WGS sequence"/>
</dbReference>